<feature type="region of interest" description="Disordered" evidence="1">
    <location>
        <begin position="23"/>
        <end position="59"/>
    </location>
</feature>
<gene>
    <name evidence="2" type="ORF">TIFTF001_055016</name>
</gene>
<comment type="caution">
    <text evidence="2">The sequence shown here is derived from an EMBL/GenBank/DDBJ whole genome shotgun (WGS) entry which is preliminary data.</text>
</comment>
<evidence type="ECO:0000313" key="3">
    <source>
        <dbReference type="Proteomes" id="UP001187192"/>
    </source>
</evidence>
<proteinExistence type="predicted"/>
<dbReference type="EMBL" id="BTGU01016169">
    <property type="protein sequence ID" value="GMN74594.1"/>
    <property type="molecule type" value="Genomic_DNA"/>
</dbReference>
<evidence type="ECO:0000256" key="1">
    <source>
        <dbReference type="SAM" id="MobiDB-lite"/>
    </source>
</evidence>
<organism evidence="2 3">
    <name type="scientific">Ficus carica</name>
    <name type="common">Common fig</name>
    <dbReference type="NCBI Taxonomy" id="3494"/>
    <lineage>
        <taxon>Eukaryota</taxon>
        <taxon>Viridiplantae</taxon>
        <taxon>Streptophyta</taxon>
        <taxon>Embryophyta</taxon>
        <taxon>Tracheophyta</taxon>
        <taxon>Spermatophyta</taxon>
        <taxon>Magnoliopsida</taxon>
        <taxon>eudicotyledons</taxon>
        <taxon>Gunneridae</taxon>
        <taxon>Pentapetalae</taxon>
        <taxon>rosids</taxon>
        <taxon>fabids</taxon>
        <taxon>Rosales</taxon>
        <taxon>Moraceae</taxon>
        <taxon>Ficeae</taxon>
        <taxon>Ficus</taxon>
    </lineage>
</organism>
<dbReference type="AlphaFoldDB" id="A0AA88EPA8"/>
<reference evidence="2" key="1">
    <citation type="submission" date="2023-07" db="EMBL/GenBank/DDBJ databases">
        <title>draft genome sequence of fig (Ficus carica).</title>
        <authorList>
            <person name="Takahashi T."/>
            <person name="Nishimura K."/>
        </authorList>
    </citation>
    <scope>NUCLEOTIDE SEQUENCE</scope>
</reference>
<accession>A0AA88EPA8</accession>
<keyword evidence="3" id="KW-1185">Reference proteome</keyword>
<feature type="compositionally biased region" description="Basic residues" evidence="1">
    <location>
        <begin position="35"/>
        <end position="59"/>
    </location>
</feature>
<protein>
    <submittedName>
        <fullName evidence="2">Uncharacterized protein</fullName>
    </submittedName>
</protein>
<evidence type="ECO:0000313" key="2">
    <source>
        <dbReference type="EMBL" id="GMN74594.1"/>
    </source>
</evidence>
<name>A0AA88EPA8_FICCA</name>
<dbReference type="Proteomes" id="UP001187192">
    <property type="component" value="Unassembled WGS sequence"/>
</dbReference>
<sequence>MVFSMSPDRPPRVRLASERFFPARSGPCPTGGHLPQRKLHCSPPPKKQKIRESRRKIHA</sequence>